<dbReference type="AlphaFoldDB" id="A0A1V6Q0D2"/>
<evidence type="ECO:0000313" key="4">
    <source>
        <dbReference type="Proteomes" id="UP000191672"/>
    </source>
</evidence>
<dbReference type="InterPro" id="IPR050879">
    <property type="entry name" value="Acyltransferase_3"/>
</dbReference>
<feature type="transmembrane region" description="Helical" evidence="1">
    <location>
        <begin position="375"/>
        <end position="398"/>
    </location>
</feature>
<protein>
    <recommendedName>
        <fullName evidence="2">Acyltransferase 3 domain-containing protein</fullName>
    </recommendedName>
</protein>
<dbReference type="GO" id="GO:0016747">
    <property type="term" value="F:acyltransferase activity, transferring groups other than amino-acyl groups"/>
    <property type="evidence" value="ECO:0007669"/>
    <property type="project" value="InterPro"/>
</dbReference>
<comment type="caution">
    <text evidence="3">The sequence shown here is derived from an EMBL/GenBank/DDBJ whole genome shotgun (WGS) entry which is preliminary data.</text>
</comment>
<evidence type="ECO:0000256" key="1">
    <source>
        <dbReference type="SAM" id="Phobius"/>
    </source>
</evidence>
<name>A0A1V6Q0D2_9EURO</name>
<dbReference type="InterPro" id="IPR002656">
    <property type="entry name" value="Acyl_transf_3_dom"/>
</dbReference>
<keyword evidence="1" id="KW-1133">Transmembrane helix</keyword>
<dbReference type="STRING" id="416450.A0A1V6Q0D2"/>
<feature type="transmembrane region" description="Helical" evidence="1">
    <location>
        <begin position="243"/>
        <end position="261"/>
    </location>
</feature>
<keyword evidence="1" id="KW-0812">Transmembrane</keyword>
<evidence type="ECO:0000259" key="2">
    <source>
        <dbReference type="Pfam" id="PF01757"/>
    </source>
</evidence>
<feature type="domain" description="Acyltransferase 3" evidence="2">
    <location>
        <begin position="5"/>
        <end position="386"/>
    </location>
</feature>
<proteinExistence type="predicted"/>
<dbReference type="Proteomes" id="UP000191672">
    <property type="component" value="Unassembled WGS sequence"/>
</dbReference>
<reference evidence="4" key="1">
    <citation type="journal article" date="2017" name="Nat. Microbiol.">
        <title>Global analysis of biosynthetic gene clusters reveals vast potential of secondary metabolite production in Penicillium species.</title>
        <authorList>
            <person name="Nielsen J.C."/>
            <person name="Grijseels S."/>
            <person name="Prigent S."/>
            <person name="Ji B."/>
            <person name="Dainat J."/>
            <person name="Nielsen K.F."/>
            <person name="Frisvad J.C."/>
            <person name="Workman M."/>
            <person name="Nielsen J."/>
        </authorList>
    </citation>
    <scope>NUCLEOTIDE SEQUENCE [LARGE SCALE GENOMIC DNA]</scope>
    <source>
        <strain evidence="4">IBT 31811</strain>
    </source>
</reference>
<accession>A0A1V6Q0D2</accession>
<dbReference type="EMBL" id="MDYN01000020">
    <property type="protein sequence ID" value="OQD82693.1"/>
    <property type="molecule type" value="Genomic_DNA"/>
</dbReference>
<gene>
    <name evidence="3" type="ORF">PENANT_c020G11716</name>
</gene>
<dbReference type="PANTHER" id="PTHR23028:SF134">
    <property type="entry name" value="PUTATIVE (AFU_ORTHOLOGUE AFUA_4G08520)-RELATED"/>
    <property type="match status" value="1"/>
</dbReference>
<feature type="transmembrane region" description="Helical" evidence="1">
    <location>
        <begin position="176"/>
        <end position="194"/>
    </location>
</feature>
<dbReference type="Pfam" id="PF01757">
    <property type="entry name" value="Acyl_transf_3"/>
    <property type="match status" value="1"/>
</dbReference>
<dbReference type="PANTHER" id="PTHR23028">
    <property type="entry name" value="ACETYLTRANSFERASE"/>
    <property type="match status" value="1"/>
</dbReference>
<organism evidence="3 4">
    <name type="scientific">Penicillium antarcticum</name>
    <dbReference type="NCBI Taxonomy" id="416450"/>
    <lineage>
        <taxon>Eukaryota</taxon>
        <taxon>Fungi</taxon>
        <taxon>Dikarya</taxon>
        <taxon>Ascomycota</taxon>
        <taxon>Pezizomycotina</taxon>
        <taxon>Eurotiomycetes</taxon>
        <taxon>Eurotiomycetidae</taxon>
        <taxon>Eurotiales</taxon>
        <taxon>Aspergillaceae</taxon>
        <taxon>Penicillium</taxon>
    </lineage>
</organism>
<feature type="transmembrane region" description="Helical" evidence="1">
    <location>
        <begin position="54"/>
        <end position="74"/>
    </location>
</feature>
<keyword evidence="4" id="KW-1185">Reference proteome</keyword>
<sequence length="432" mass="50527">MSRVKWVDGLRGIASFVVAFNHYFCGEIPMPFRTYGTEPPEENRRLIQLPPIKFLWSMKAMVLLFMVMSGYSSARSLLETRERRPDQLADRLRSSICRRPFRLLLPVFALAVSSQVAFYCDLFKGALAEDFATWVQPWASPWRHLLYICGYMADNLHIIEFQWNRGMNAQTWTIPFDLRGSYIIYFVIFVQAAWKPRMRFYSLGIMVLYFLRYGRWDIFCFLAGLGLAEISIDHDRTRDYRRFLGGSISYVLRLAVGVYLFSLSGEEDKYPADYRSLGLLQPQIWSRWGWVDARQTWNAVGAVLLFSVLMQSSRAQRVLSMRVFQHLGRLSLPIYLWHLLVYQVIRRPLRDRVWWSLENRPYPGHLKAAERFNSLLTAVVVSGAICGTVVLLVAELYARFMDPHFVRMTRNIDTWINQKEAANMNAECRKDI</sequence>
<keyword evidence="1" id="KW-0472">Membrane</keyword>
<evidence type="ECO:0000313" key="3">
    <source>
        <dbReference type="EMBL" id="OQD82693.1"/>
    </source>
</evidence>
<feature type="transmembrane region" description="Helical" evidence="1">
    <location>
        <begin position="214"/>
        <end position="231"/>
    </location>
</feature>